<sequence>MTLFGITFDRFLGALLVAIIAAIALPSLGMSGGPLHVDLISKYGVGLVFFLYGLTLDPARMRAGLGHYRLHLIVQTTTFILFPLIVLALHALAGPALTQEAWTGFFFVAALPSTVSSSVAMVSLARGNVPAAIFNATLSSLIGVLVTPALMAWYLSQSSMPLNLGNVLIKVVGLVVMPILFGSIAQRWLAGWAMRNRKVIQLADRGVITAIVYNSFCDSIAKGVWSAHNADLVVKIVIGVIILFAIVYALTNAICNALGFSLEDRIACTFCASKKSLATGAPMGAIMFAGQSAFGILIAPIILYHFCQLVITSIIASRFASRAADQ</sequence>
<dbReference type="eggNOG" id="COG0385">
    <property type="taxonomic scope" value="Bacteria"/>
</dbReference>
<dbReference type="KEGG" id="npn:JI59_05940"/>
<dbReference type="OrthoDB" id="9792271at2"/>
<dbReference type="Proteomes" id="UP000004030">
    <property type="component" value="Unassembled WGS sequence"/>
</dbReference>
<feature type="transmembrane region" description="Helical" evidence="1">
    <location>
        <begin position="167"/>
        <end position="189"/>
    </location>
</feature>
<name>G6EER1_9SPHN</name>
<feature type="transmembrane region" description="Helical" evidence="1">
    <location>
        <begin position="293"/>
        <end position="316"/>
    </location>
</feature>
<dbReference type="PANTHER" id="PTHR18640:SF5">
    <property type="entry name" value="SODIUM_BILE ACID COTRANSPORTER 7"/>
    <property type="match status" value="1"/>
</dbReference>
<accession>G6EER1</accession>
<feature type="transmembrane region" description="Helical" evidence="1">
    <location>
        <begin position="39"/>
        <end position="56"/>
    </location>
</feature>
<dbReference type="STRING" id="1088721.JI59_05940"/>
<dbReference type="PATRIC" id="fig|1088721.3.peg.2799"/>
<feature type="transmembrane region" description="Helical" evidence="1">
    <location>
        <begin position="132"/>
        <end position="155"/>
    </location>
</feature>
<dbReference type="RefSeq" id="WP_007013743.1">
    <property type="nucleotide sequence ID" value="NZ_AGFM01000042.1"/>
</dbReference>
<evidence type="ECO:0000313" key="2">
    <source>
        <dbReference type="EMBL" id="EHJ60207.1"/>
    </source>
</evidence>
<dbReference type="Gene3D" id="1.20.1530.20">
    <property type="match status" value="1"/>
</dbReference>
<dbReference type="AlphaFoldDB" id="G6EER1"/>
<keyword evidence="1" id="KW-1133">Transmembrane helix</keyword>
<dbReference type="Pfam" id="PF13593">
    <property type="entry name" value="SBF_like"/>
    <property type="match status" value="1"/>
</dbReference>
<dbReference type="PANTHER" id="PTHR18640">
    <property type="entry name" value="SOLUTE CARRIER FAMILY 10 MEMBER 7"/>
    <property type="match status" value="1"/>
</dbReference>
<dbReference type="InterPro" id="IPR016833">
    <property type="entry name" value="Put_Na-Bile_cotransptr"/>
</dbReference>
<gene>
    <name evidence="2" type="ORF">NSU_2832</name>
</gene>
<dbReference type="PIRSF" id="PIRSF026166">
    <property type="entry name" value="UCP026166"/>
    <property type="match status" value="1"/>
</dbReference>
<evidence type="ECO:0000256" key="1">
    <source>
        <dbReference type="SAM" id="Phobius"/>
    </source>
</evidence>
<feature type="transmembrane region" description="Helical" evidence="1">
    <location>
        <begin position="12"/>
        <end position="33"/>
    </location>
</feature>
<dbReference type="EMBL" id="AGFM01000042">
    <property type="protein sequence ID" value="EHJ60207.1"/>
    <property type="molecule type" value="Genomic_DNA"/>
</dbReference>
<evidence type="ECO:0000313" key="3">
    <source>
        <dbReference type="Proteomes" id="UP000004030"/>
    </source>
</evidence>
<keyword evidence="1" id="KW-0812">Transmembrane</keyword>
<feature type="transmembrane region" description="Helical" evidence="1">
    <location>
        <begin position="68"/>
        <end position="93"/>
    </location>
</feature>
<protein>
    <submittedName>
        <fullName evidence="2">Putative Na+-dependent transporter</fullName>
    </submittedName>
</protein>
<dbReference type="InterPro" id="IPR038770">
    <property type="entry name" value="Na+/solute_symporter_sf"/>
</dbReference>
<comment type="caution">
    <text evidence="2">The sequence shown here is derived from an EMBL/GenBank/DDBJ whole genome shotgun (WGS) entry which is preliminary data.</text>
</comment>
<keyword evidence="1" id="KW-0472">Membrane</keyword>
<organism evidence="2 3">
    <name type="scientific">Novosphingobium pentaromativorans US6-1</name>
    <dbReference type="NCBI Taxonomy" id="1088721"/>
    <lineage>
        <taxon>Bacteria</taxon>
        <taxon>Pseudomonadati</taxon>
        <taxon>Pseudomonadota</taxon>
        <taxon>Alphaproteobacteria</taxon>
        <taxon>Sphingomonadales</taxon>
        <taxon>Sphingomonadaceae</taxon>
        <taxon>Novosphingobium</taxon>
    </lineage>
</organism>
<dbReference type="GO" id="GO:0005886">
    <property type="term" value="C:plasma membrane"/>
    <property type="evidence" value="ECO:0007669"/>
    <property type="project" value="TreeGrafter"/>
</dbReference>
<reference evidence="2 3" key="1">
    <citation type="journal article" date="2012" name="J. Bacteriol.">
        <title>Genome sequence of benzo(a)pyrene-degrading bacterium Novosphingobium pentaromativorans US6-1.</title>
        <authorList>
            <person name="Luo Y.R."/>
            <person name="Kang S.G."/>
            <person name="Kim S.J."/>
            <person name="Kim M.R."/>
            <person name="Li N."/>
            <person name="Lee J.H."/>
            <person name="Kwon K.K."/>
        </authorList>
    </citation>
    <scope>NUCLEOTIDE SEQUENCE [LARGE SCALE GENOMIC DNA]</scope>
    <source>
        <strain evidence="2 3">US6-1</strain>
    </source>
</reference>
<feature type="transmembrane region" description="Helical" evidence="1">
    <location>
        <begin position="232"/>
        <end position="251"/>
    </location>
</feature>
<feature type="transmembrane region" description="Helical" evidence="1">
    <location>
        <begin position="105"/>
        <end position="125"/>
    </location>
</feature>
<keyword evidence="3" id="KW-1185">Reference proteome</keyword>
<proteinExistence type="predicted"/>